<dbReference type="Gene3D" id="3.40.30.120">
    <property type="match status" value="1"/>
</dbReference>
<gene>
    <name evidence="4" type="ORF">KY290_004447</name>
</gene>
<dbReference type="PRINTS" id="PR00420">
    <property type="entry name" value="RNGMNOXGNASE"/>
</dbReference>
<evidence type="ECO:0000256" key="1">
    <source>
        <dbReference type="ARBA" id="ARBA00022630"/>
    </source>
</evidence>
<evidence type="ECO:0000256" key="2">
    <source>
        <dbReference type="ARBA" id="ARBA00022827"/>
    </source>
</evidence>
<evidence type="ECO:0000313" key="4">
    <source>
        <dbReference type="EMBL" id="KAH0784849.1"/>
    </source>
</evidence>
<comment type="caution">
    <text evidence="4">The sequence shown here is derived from an EMBL/GenBank/DDBJ whole genome shotgun (WGS) entry which is preliminary data.</text>
</comment>
<protein>
    <recommendedName>
        <fullName evidence="3">FAD-binding domain-containing protein</fullName>
    </recommendedName>
</protein>
<dbReference type="SUPFAM" id="SSF51905">
    <property type="entry name" value="FAD/NAD(P)-binding domain"/>
    <property type="match status" value="1"/>
</dbReference>
<reference evidence="4 5" key="1">
    <citation type="journal article" date="2021" name="bioRxiv">
        <title>Chromosome-scale and haplotype-resolved genome assembly of a tetraploid potato cultivar.</title>
        <authorList>
            <person name="Sun H."/>
            <person name="Jiao W.-B."/>
            <person name="Krause K."/>
            <person name="Campoy J.A."/>
            <person name="Goel M."/>
            <person name="Folz-Donahue K."/>
            <person name="Kukat C."/>
            <person name="Huettel B."/>
            <person name="Schneeberger K."/>
        </authorList>
    </citation>
    <scope>NUCLEOTIDE SEQUENCE [LARGE SCALE GENOMIC DNA]</scope>
    <source>
        <strain evidence="4">SolTubOtavaFocal</strain>
        <tissue evidence="4">Leaves</tissue>
    </source>
</reference>
<organism evidence="4 5">
    <name type="scientific">Solanum tuberosum</name>
    <name type="common">Potato</name>
    <dbReference type="NCBI Taxonomy" id="4113"/>
    <lineage>
        <taxon>Eukaryota</taxon>
        <taxon>Viridiplantae</taxon>
        <taxon>Streptophyta</taxon>
        <taxon>Embryophyta</taxon>
        <taxon>Tracheophyta</taxon>
        <taxon>Spermatophyta</taxon>
        <taxon>Magnoliopsida</taxon>
        <taxon>eudicotyledons</taxon>
        <taxon>Gunneridae</taxon>
        <taxon>Pentapetalae</taxon>
        <taxon>asterids</taxon>
        <taxon>lamiids</taxon>
        <taxon>Solanales</taxon>
        <taxon>Solanaceae</taxon>
        <taxon>Solanoideae</taxon>
        <taxon>Solaneae</taxon>
        <taxon>Solanum</taxon>
    </lineage>
</organism>
<dbReference type="Gene3D" id="3.30.9.10">
    <property type="entry name" value="D-Amino Acid Oxidase, subunit A, domain 2"/>
    <property type="match status" value="1"/>
</dbReference>
<dbReference type="Proteomes" id="UP000826656">
    <property type="component" value="Unassembled WGS sequence"/>
</dbReference>
<dbReference type="InterPro" id="IPR036188">
    <property type="entry name" value="FAD/NAD-bd_sf"/>
</dbReference>
<proteinExistence type="predicted"/>
<evidence type="ECO:0000259" key="3">
    <source>
        <dbReference type="Pfam" id="PF01494"/>
    </source>
</evidence>
<dbReference type="InterPro" id="IPR050641">
    <property type="entry name" value="RIFMO-like"/>
</dbReference>
<dbReference type="InterPro" id="IPR002938">
    <property type="entry name" value="FAD-bd"/>
</dbReference>
<keyword evidence="2" id="KW-0274">FAD</keyword>
<dbReference type="Gene3D" id="3.50.50.60">
    <property type="entry name" value="FAD/NAD(P)-binding domain"/>
    <property type="match status" value="1"/>
</dbReference>
<feature type="domain" description="FAD-binding" evidence="3">
    <location>
        <begin position="54"/>
        <end position="244"/>
    </location>
</feature>
<dbReference type="Pfam" id="PF01494">
    <property type="entry name" value="FAD_binding_3"/>
    <property type="match status" value="1"/>
</dbReference>
<accession>A0ABQ7WVU4</accession>
<dbReference type="PANTHER" id="PTHR43004:SF6">
    <property type="entry name" value="FAD_NAD(P)-BINDING OXIDOREDUCTASE FAMILY PROTEIN"/>
    <property type="match status" value="1"/>
</dbReference>
<keyword evidence="5" id="KW-1185">Reference proteome</keyword>
<dbReference type="PANTHER" id="PTHR43004">
    <property type="entry name" value="TRK SYSTEM POTASSIUM UPTAKE PROTEIN"/>
    <property type="match status" value="1"/>
</dbReference>
<sequence length="375" mass="42090">MIASDKSTYKWKIASPVSVAHFSLYKLSRILLKHLEKLGFHMVNSEKREHGSIGEREIFMGHECIAINGADHGVTVTASFLSKGKYATRDIQCHFLVGTDGTGRSVRKSLGISMRGEKDLQKLVSVHFLSQELGQYLINRRPGMLFFIFNKDAIGVLIAHDLKQGKFVLQVPFYPPQHKLEDFSSEMCKRLMFKLAGLELKDVNVMDIKPWVMHLEVAEKFLSCNNRIILAGDAAHRFSPAGGFRTQSVCACIMYRKGALVSEDDSVLNVHEAPTGRRRDYIPCSEPGSRLPHMNVKLLSIQSSKHPFKESYCLARAALEVASKFKLPLKVCVMWPNGSSDGAGRTEAALTPWKSFEEVVEVKRSSDSPSWWDIC</sequence>
<keyword evidence="1" id="KW-0285">Flavoprotein</keyword>
<evidence type="ECO:0000313" key="5">
    <source>
        <dbReference type="Proteomes" id="UP000826656"/>
    </source>
</evidence>
<dbReference type="EMBL" id="JAIVGD010000001">
    <property type="protein sequence ID" value="KAH0784849.1"/>
    <property type="molecule type" value="Genomic_DNA"/>
</dbReference>
<name>A0ABQ7WVU4_SOLTU</name>